<protein>
    <submittedName>
        <fullName evidence="2">Uncharacterized protein</fullName>
    </submittedName>
</protein>
<dbReference type="AlphaFoldDB" id="A0A2S8RAI7"/>
<organism evidence="2 3">
    <name type="scientific">Acetivibrio saccincola</name>
    <dbReference type="NCBI Taxonomy" id="1677857"/>
    <lineage>
        <taxon>Bacteria</taxon>
        <taxon>Bacillati</taxon>
        <taxon>Bacillota</taxon>
        <taxon>Clostridia</taxon>
        <taxon>Eubacteriales</taxon>
        <taxon>Oscillospiraceae</taxon>
        <taxon>Acetivibrio</taxon>
    </lineage>
</organism>
<reference evidence="2 3" key="1">
    <citation type="journal article" date="2018" name="Syst. Appl. Microbiol.">
        <title>Characterization and high-quality draft genome sequence of Herbivorax saccincola A7, an anaerobic, alkaliphilic, thermophilic, cellulolytic, and xylanolytic bacterium.</title>
        <authorList>
            <person name="Aikawa S."/>
            <person name="Baramee S."/>
            <person name="Sermsathanaswadi J."/>
            <person name="Thianheng P."/>
            <person name="Tachaapaikoon C."/>
            <person name="Shikata A."/>
            <person name="Waeonukul R."/>
            <person name="Pason P."/>
            <person name="Ratanakhanokchai K."/>
            <person name="Kosugi A."/>
        </authorList>
    </citation>
    <scope>NUCLEOTIDE SEQUENCE [LARGE SCALE GENOMIC DNA]</scope>
    <source>
        <strain evidence="2 3">A7</strain>
    </source>
</reference>
<name>A0A2S8RAI7_9FIRM</name>
<dbReference type="SUPFAM" id="SSF51294">
    <property type="entry name" value="Hedgehog/intein (Hint) domain"/>
    <property type="match status" value="1"/>
</dbReference>
<proteinExistence type="predicted"/>
<feature type="region of interest" description="Disordered" evidence="1">
    <location>
        <begin position="72"/>
        <end position="110"/>
    </location>
</feature>
<dbReference type="PROSITE" id="PS50818">
    <property type="entry name" value="INTEIN_C_TER"/>
    <property type="match status" value="1"/>
</dbReference>
<dbReference type="RefSeq" id="WP_101299478.1">
    <property type="nucleotide sequence ID" value="NZ_NEMB01000003.1"/>
</dbReference>
<dbReference type="InterPro" id="IPR030934">
    <property type="entry name" value="Intein_C"/>
</dbReference>
<sequence>MKGVKFEHLDSPIKVYNFEVEDWHTYFVSDQDVFVHNSCGGKYPKDFQSNKTAQKGAKFNSQGEARSIARTKVGRDPVNIGDNKLRSQNGKWQYRSEPGELSGHGKGQPHIHLEKLDPITGEIIENWHLYW</sequence>
<dbReference type="OrthoDB" id="1760972at2"/>
<evidence type="ECO:0000256" key="1">
    <source>
        <dbReference type="SAM" id="MobiDB-lite"/>
    </source>
</evidence>
<dbReference type="Pfam" id="PF07591">
    <property type="entry name" value="PT-HINT"/>
    <property type="match status" value="1"/>
</dbReference>
<dbReference type="InterPro" id="IPR036844">
    <property type="entry name" value="Hint_dom_sf"/>
</dbReference>
<dbReference type="NCBIfam" id="TIGR01443">
    <property type="entry name" value="intein_Cterm"/>
    <property type="match status" value="1"/>
</dbReference>
<accession>A0A2S8RAI7</accession>
<gene>
    <name evidence="2" type="ORF">B9R14_08685</name>
</gene>
<evidence type="ECO:0000313" key="3">
    <source>
        <dbReference type="Proteomes" id="UP000239720"/>
    </source>
</evidence>
<evidence type="ECO:0000313" key="2">
    <source>
        <dbReference type="EMBL" id="PQQ66811.1"/>
    </source>
</evidence>
<comment type="caution">
    <text evidence="2">The sequence shown here is derived from an EMBL/GenBank/DDBJ whole genome shotgun (WGS) entry which is preliminary data.</text>
</comment>
<dbReference type="Proteomes" id="UP000239720">
    <property type="component" value="Unassembled WGS sequence"/>
</dbReference>
<dbReference type="EMBL" id="NEMB01000003">
    <property type="protein sequence ID" value="PQQ66811.1"/>
    <property type="molecule type" value="Genomic_DNA"/>
</dbReference>
<dbReference type="Gene3D" id="2.170.16.10">
    <property type="entry name" value="Hedgehog/Intein (Hint) domain"/>
    <property type="match status" value="1"/>
</dbReference>